<keyword evidence="1" id="KW-0732">Signal</keyword>
<dbReference type="AlphaFoldDB" id="A0A2D3WEJ5"/>
<evidence type="ECO:0000313" key="2">
    <source>
        <dbReference type="EMBL" id="DAB37500.1"/>
    </source>
</evidence>
<feature type="chain" id="PRO_5013548141" description="DUF302 domain-containing protein" evidence="1">
    <location>
        <begin position="22"/>
        <end position="316"/>
    </location>
</feature>
<evidence type="ECO:0000313" key="3">
    <source>
        <dbReference type="Proteomes" id="UP000228859"/>
    </source>
</evidence>
<organism evidence="2 3">
    <name type="scientific">Sulfuricurvum kujiense</name>
    <dbReference type="NCBI Taxonomy" id="148813"/>
    <lineage>
        <taxon>Bacteria</taxon>
        <taxon>Pseudomonadati</taxon>
        <taxon>Campylobacterota</taxon>
        <taxon>Epsilonproteobacteria</taxon>
        <taxon>Campylobacterales</taxon>
        <taxon>Sulfurimonadaceae</taxon>
        <taxon>Sulfuricurvum</taxon>
    </lineage>
</organism>
<dbReference type="EMBL" id="DLUI01000155">
    <property type="protein sequence ID" value="DAB37500.1"/>
    <property type="molecule type" value="Genomic_DNA"/>
</dbReference>
<feature type="signal peptide" evidence="1">
    <location>
        <begin position="1"/>
        <end position="21"/>
    </location>
</feature>
<gene>
    <name evidence="2" type="ORF">CFH83_10675</name>
</gene>
<name>A0A2D3WEJ5_9BACT</name>
<sequence>MFNRLLLGAAALSLAASVAFGAQGAKFYIGEGDKEKAYMDMVNNKISTIGFVLSDPHERINDAYKTKYGGTNLDNLGFFSVTKDAAVGPLLMKEPSLGGFSPFNLHVWKKQSEDKTYVGHITPEAMLDITGVKDADVRAKFIATFPELDAMIEKEIGNKVQIVEYSALPAKPMMTFELPFERGASLDGFIADFQGKFEEAFEANQYIIAGYKDIKASMTDANIEFGRFDAYWVYSLCHFKFSEGIFNQGRPDAGALAPCSMYMYVEKGSNKVMIGMPRLATWTAVMGIKDQKMNDSIVALDKEIIKIMTELGAQEK</sequence>
<proteinExistence type="predicted"/>
<dbReference type="Proteomes" id="UP000228859">
    <property type="component" value="Unassembled WGS sequence"/>
</dbReference>
<accession>A0A2D3WEJ5</accession>
<evidence type="ECO:0008006" key="4">
    <source>
        <dbReference type="Google" id="ProtNLM"/>
    </source>
</evidence>
<protein>
    <recommendedName>
        <fullName evidence="4">DUF302 domain-containing protein</fullName>
    </recommendedName>
</protein>
<comment type="caution">
    <text evidence="2">The sequence shown here is derived from an EMBL/GenBank/DDBJ whole genome shotgun (WGS) entry which is preliminary data.</text>
</comment>
<dbReference type="SUPFAM" id="SSF103247">
    <property type="entry name" value="TT1751-like"/>
    <property type="match status" value="2"/>
</dbReference>
<reference evidence="2 3" key="1">
    <citation type="journal article" date="2017" name="Front. Microbiol.">
        <title>Comparative Genomic Analysis of the Class Epsilonproteobacteria and Proposed Reclassification to Epsilonbacteraeota (phyl. nov.).</title>
        <authorList>
            <person name="Waite D.W."/>
            <person name="Vanwonterghem I."/>
            <person name="Rinke C."/>
            <person name="Parks D.H."/>
            <person name="Zhang Y."/>
            <person name="Takai K."/>
            <person name="Sievert S.M."/>
            <person name="Simon J."/>
            <person name="Campbell B.J."/>
            <person name="Hanson T.E."/>
            <person name="Woyke T."/>
            <person name="Klotz M.G."/>
            <person name="Hugenholtz P."/>
        </authorList>
    </citation>
    <scope>NUCLEOTIDE SEQUENCE [LARGE SCALE GENOMIC DNA]</scope>
    <source>
        <strain evidence="2">UBA12443</strain>
    </source>
</reference>
<dbReference type="Gene3D" id="3.30.310.70">
    <property type="entry name" value="TT1751-like domain"/>
    <property type="match status" value="2"/>
</dbReference>
<evidence type="ECO:0000256" key="1">
    <source>
        <dbReference type="SAM" id="SignalP"/>
    </source>
</evidence>
<dbReference type="InterPro" id="IPR035923">
    <property type="entry name" value="TT1751-like_sf"/>
</dbReference>
<dbReference type="RefSeq" id="WP_294897249.1">
    <property type="nucleotide sequence ID" value="NZ_DLUI01000155.1"/>
</dbReference>